<feature type="non-terminal residue" evidence="1">
    <location>
        <position position="70"/>
    </location>
</feature>
<protein>
    <submittedName>
        <fullName evidence="1">42311_t:CDS:1</fullName>
    </submittedName>
</protein>
<keyword evidence="2" id="KW-1185">Reference proteome</keyword>
<evidence type="ECO:0000313" key="2">
    <source>
        <dbReference type="Proteomes" id="UP000789901"/>
    </source>
</evidence>
<dbReference type="Proteomes" id="UP000789901">
    <property type="component" value="Unassembled WGS sequence"/>
</dbReference>
<name>A0ABN7UTM5_GIGMA</name>
<dbReference type="EMBL" id="CAJVQB010005917">
    <property type="protein sequence ID" value="CAG8673118.1"/>
    <property type="molecule type" value="Genomic_DNA"/>
</dbReference>
<organism evidence="1 2">
    <name type="scientific">Gigaspora margarita</name>
    <dbReference type="NCBI Taxonomy" id="4874"/>
    <lineage>
        <taxon>Eukaryota</taxon>
        <taxon>Fungi</taxon>
        <taxon>Fungi incertae sedis</taxon>
        <taxon>Mucoromycota</taxon>
        <taxon>Glomeromycotina</taxon>
        <taxon>Glomeromycetes</taxon>
        <taxon>Diversisporales</taxon>
        <taxon>Gigasporaceae</taxon>
        <taxon>Gigaspora</taxon>
    </lineage>
</organism>
<evidence type="ECO:0000313" key="1">
    <source>
        <dbReference type="EMBL" id="CAG8673118.1"/>
    </source>
</evidence>
<proteinExistence type="predicted"/>
<gene>
    <name evidence="1" type="ORF">GMARGA_LOCUS10539</name>
</gene>
<sequence>MKPSNKEKKFAIKCSTYILPWLLVSTENPYYTPTTFSPAPPDSSRLFFNEAWLVLQRSLAFLSSLTKTSP</sequence>
<reference evidence="1 2" key="1">
    <citation type="submission" date="2021-06" db="EMBL/GenBank/DDBJ databases">
        <authorList>
            <person name="Kallberg Y."/>
            <person name="Tangrot J."/>
            <person name="Rosling A."/>
        </authorList>
    </citation>
    <scope>NUCLEOTIDE SEQUENCE [LARGE SCALE GENOMIC DNA]</scope>
    <source>
        <strain evidence="1 2">120-4 pot B 10/14</strain>
    </source>
</reference>
<comment type="caution">
    <text evidence="1">The sequence shown here is derived from an EMBL/GenBank/DDBJ whole genome shotgun (WGS) entry which is preliminary data.</text>
</comment>
<accession>A0ABN7UTM5</accession>